<dbReference type="EMBL" id="CP095043">
    <property type="protein sequence ID" value="UOQ61514.1"/>
    <property type="molecule type" value="Genomic_DNA"/>
</dbReference>
<proteinExistence type="predicted"/>
<feature type="compositionally biased region" description="Basic and acidic residues" evidence="1">
    <location>
        <begin position="1"/>
        <end position="14"/>
    </location>
</feature>
<accession>A0ABY4FZJ8</accession>
<sequence>MNPEHDPDVAEAARSRLHPALAAAMNAERTPPGGLEQAEAERAMLAAHRDPSLTRRTERDRTGTDSAEPGPEQAEAEQRTQIRWVRPTELAMRGGARATGWGLALRAELAQRLRYARAQHRAAEQGDRPSRLPDLSIRGRRNQARPEPARSGMGLR</sequence>
<feature type="compositionally biased region" description="Basic and acidic residues" evidence="1">
    <location>
        <begin position="121"/>
        <end position="131"/>
    </location>
</feature>
<organism evidence="2 3">
    <name type="scientific">Leucobacter rhizosphaerae</name>
    <dbReference type="NCBI Taxonomy" id="2932245"/>
    <lineage>
        <taxon>Bacteria</taxon>
        <taxon>Bacillati</taxon>
        <taxon>Actinomycetota</taxon>
        <taxon>Actinomycetes</taxon>
        <taxon>Micrococcales</taxon>
        <taxon>Microbacteriaceae</taxon>
        <taxon>Leucobacter</taxon>
    </lineage>
</organism>
<feature type="compositionally biased region" description="Low complexity" evidence="1">
    <location>
        <begin position="64"/>
        <end position="73"/>
    </location>
</feature>
<keyword evidence="3" id="KW-1185">Reference proteome</keyword>
<dbReference type="RefSeq" id="WP_244688038.1">
    <property type="nucleotide sequence ID" value="NZ_CP095043.1"/>
</dbReference>
<evidence type="ECO:0000313" key="3">
    <source>
        <dbReference type="Proteomes" id="UP000831775"/>
    </source>
</evidence>
<evidence type="ECO:0000313" key="2">
    <source>
        <dbReference type="EMBL" id="UOQ61514.1"/>
    </source>
</evidence>
<feature type="compositionally biased region" description="Basic and acidic residues" evidence="1">
    <location>
        <begin position="39"/>
        <end position="63"/>
    </location>
</feature>
<gene>
    <name evidence="2" type="ORF">MUN76_06000</name>
</gene>
<feature type="region of interest" description="Disordered" evidence="1">
    <location>
        <begin position="116"/>
        <end position="156"/>
    </location>
</feature>
<protein>
    <recommendedName>
        <fullName evidence="4">DUF222 domain-containing protein</fullName>
    </recommendedName>
</protein>
<name>A0ABY4FZJ8_9MICO</name>
<evidence type="ECO:0008006" key="4">
    <source>
        <dbReference type="Google" id="ProtNLM"/>
    </source>
</evidence>
<feature type="region of interest" description="Disordered" evidence="1">
    <location>
        <begin position="1"/>
        <end position="87"/>
    </location>
</feature>
<evidence type="ECO:0000256" key="1">
    <source>
        <dbReference type="SAM" id="MobiDB-lite"/>
    </source>
</evidence>
<dbReference type="Proteomes" id="UP000831775">
    <property type="component" value="Chromosome"/>
</dbReference>
<reference evidence="2 3" key="1">
    <citation type="submission" date="2022-04" db="EMBL/GenBank/DDBJ databases">
        <title>Leucobacter sp. isolated from rhizosphere of onion.</title>
        <authorList>
            <person name="Won M."/>
            <person name="Lee C.-M."/>
            <person name="Woen H.-Y."/>
            <person name="Kwon S.-W."/>
        </authorList>
    </citation>
    <scope>NUCLEOTIDE SEQUENCE [LARGE SCALE GENOMIC DNA]</scope>
    <source>
        <strain evidence="2 3">H25R-14</strain>
    </source>
</reference>